<dbReference type="EMBL" id="PIEU01000124">
    <property type="protein sequence ID" value="PZL70135.1"/>
    <property type="molecule type" value="Genomic_DNA"/>
</dbReference>
<protein>
    <submittedName>
        <fullName evidence="1">Uncharacterized protein</fullName>
    </submittedName>
</protein>
<evidence type="ECO:0000313" key="2">
    <source>
        <dbReference type="Proteomes" id="UP000249828"/>
    </source>
</evidence>
<name>A0A2W4B2S3_9ENTE</name>
<gene>
    <name evidence="1" type="ORF">CI088_15920</name>
</gene>
<keyword evidence="2" id="KW-1185">Reference proteome</keyword>
<organism evidence="1 2">
    <name type="scientific">Enterococcus plantarum</name>
    <dbReference type="NCBI Taxonomy" id="1077675"/>
    <lineage>
        <taxon>Bacteria</taxon>
        <taxon>Bacillati</taxon>
        <taxon>Bacillota</taxon>
        <taxon>Bacilli</taxon>
        <taxon>Lactobacillales</taxon>
        <taxon>Enterococcaceae</taxon>
        <taxon>Enterococcus</taxon>
    </lineage>
</organism>
<sequence>MTQIDEAFAKIIKRQDNQNQIEKQRQFQRRNTVSDSKADFQSMLRGINRLYTGFTISRDVQFIMRYTFSLHVRPLVTTFAQTILTEPKSLSIKNNTINPNPHNHEVKIGIEVSEQEFETKNIRIKINGIDITDALILEYGSFIDGYGYFPKADGEVYDILRIIEYFPTWQQSAILSHGRKEIELTQDSASLCECDISYHVKFNHIDRGGLA</sequence>
<evidence type="ECO:0000313" key="1">
    <source>
        <dbReference type="EMBL" id="PZL70135.1"/>
    </source>
</evidence>
<dbReference type="RefSeq" id="WP_111248883.1">
    <property type="nucleotide sequence ID" value="NZ_PIEU01000124.1"/>
</dbReference>
<dbReference type="AlphaFoldDB" id="A0A2W4B2S3"/>
<reference evidence="1 2" key="1">
    <citation type="submission" date="2017-11" db="EMBL/GenBank/DDBJ databases">
        <title>Draft genome sequence of Enterococcus plantarum TRW2 strain isolated from lettuce.</title>
        <authorList>
            <person name="Kim E.B."/>
            <person name="Marco M.L."/>
            <person name="Williams T.R."/>
            <person name="You I.H."/>
        </authorList>
    </citation>
    <scope>NUCLEOTIDE SEQUENCE [LARGE SCALE GENOMIC DNA]</scope>
    <source>
        <strain evidence="1 2">TRW2</strain>
    </source>
</reference>
<dbReference type="Proteomes" id="UP000249828">
    <property type="component" value="Unassembled WGS sequence"/>
</dbReference>
<accession>A0A2W4B2S3</accession>
<proteinExistence type="predicted"/>
<comment type="caution">
    <text evidence="1">The sequence shown here is derived from an EMBL/GenBank/DDBJ whole genome shotgun (WGS) entry which is preliminary data.</text>
</comment>